<evidence type="ECO:0000259" key="2">
    <source>
        <dbReference type="Pfam" id="PF02470"/>
    </source>
</evidence>
<evidence type="ECO:0000313" key="4">
    <source>
        <dbReference type="EMBL" id="KAA9153522.1"/>
    </source>
</evidence>
<keyword evidence="5" id="KW-1185">Reference proteome</keyword>
<dbReference type="EMBL" id="VMNW02000075">
    <property type="protein sequence ID" value="KAA9153522.1"/>
    <property type="molecule type" value="Genomic_DNA"/>
</dbReference>
<comment type="caution">
    <text evidence="4">The sequence shown here is derived from an EMBL/GenBank/DDBJ whole genome shotgun (WGS) entry which is preliminary data.</text>
</comment>
<dbReference type="PANTHER" id="PTHR33371:SF16">
    <property type="entry name" value="MCE-FAMILY PROTEIN MCE3F"/>
    <property type="match status" value="1"/>
</dbReference>
<dbReference type="InterPro" id="IPR003399">
    <property type="entry name" value="Mce/MlaD"/>
</dbReference>
<dbReference type="RefSeq" id="WP_144753430.1">
    <property type="nucleotide sequence ID" value="NZ_VMNW02000075.1"/>
</dbReference>
<feature type="region of interest" description="Disordered" evidence="1">
    <location>
        <begin position="330"/>
        <end position="350"/>
    </location>
</feature>
<reference evidence="4" key="1">
    <citation type="submission" date="2019-09" db="EMBL/GenBank/DDBJ databases">
        <authorList>
            <person name="Teo W.F.A."/>
            <person name="Duangmal K."/>
        </authorList>
    </citation>
    <scope>NUCLEOTIDE SEQUENCE [LARGE SCALE GENOMIC DNA]</scope>
    <source>
        <strain evidence="4">K81G1</strain>
    </source>
</reference>
<dbReference type="Pfam" id="PF11887">
    <property type="entry name" value="Mce4_CUP1"/>
    <property type="match status" value="1"/>
</dbReference>
<dbReference type="InterPro" id="IPR024516">
    <property type="entry name" value="Mce_C"/>
</dbReference>
<name>A0A5N0UUS6_9PSEU</name>
<accession>A0A5N0UUS6</accession>
<feature type="domain" description="Mammalian cell entry C-terminal" evidence="3">
    <location>
        <begin position="122"/>
        <end position="310"/>
    </location>
</feature>
<sequence length="350" mass="36268">MLTRRIRLQVIVFVLLALAGVAYVGARYVGLDRLLGGGGYVVKAEFAEGGGVFTNGEVTYNGVPIGRVGELRLTATGIEAELRIDSGTPPVPSDVEAVVTNRSAVGEQYVDLRPKRGGAPYLSGGATIPQADTALPLPNSRLVVDLDKLVSSVPRDELRTVVDEVYLATENTGPSLQALLDSGSAFVQDASAHLPQTLDLIEDANTVLSTQIASSDAIKSFGTNAKQVAATLRDANGDVRTVLTQAPAAAQQVSALLQETGPGLTTLLANLLTTSQVLLTHEGGVERLLEAAPQAVDVGGKVLTGDGASFGLVTTFFSPLPCTAGYGGTQYRDGLDTSPAPLNTAAGCRR</sequence>
<dbReference type="InterPro" id="IPR005693">
    <property type="entry name" value="Mce"/>
</dbReference>
<dbReference type="AlphaFoldDB" id="A0A5N0UUS6"/>
<evidence type="ECO:0000256" key="1">
    <source>
        <dbReference type="SAM" id="MobiDB-lite"/>
    </source>
</evidence>
<feature type="domain" description="Mce/MlaD" evidence="2">
    <location>
        <begin position="39"/>
        <end position="114"/>
    </location>
</feature>
<dbReference type="NCBIfam" id="TIGR00996">
    <property type="entry name" value="Mtu_fam_mce"/>
    <property type="match status" value="1"/>
</dbReference>
<evidence type="ECO:0000259" key="3">
    <source>
        <dbReference type="Pfam" id="PF11887"/>
    </source>
</evidence>
<dbReference type="InterPro" id="IPR052336">
    <property type="entry name" value="MlaD_Phospholipid_Transporter"/>
</dbReference>
<evidence type="ECO:0000313" key="5">
    <source>
        <dbReference type="Proteomes" id="UP000319769"/>
    </source>
</evidence>
<gene>
    <name evidence="4" type="ORF">FPZ12_034305</name>
</gene>
<dbReference type="Pfam" id="PF02470">
    <property type="entry name" value="MlaD"/>
    <property type="match status" value="1"/>
</dbReference>
<proteinExistence type="predicted"/>
<dbReference type="GO" id="GO:0005576">
    <property type="term" value="C:extracellular region"/>
    <property type="evidence" value="ECO:0007669"/>
    <property type="project" value="TreeGrafter"/>
</dbReference>
<organism evidence="4 5">
    <name type="scientific">Amycolatopsis acidicola</name>
    <dbReference type="NCBI Taxonomy" id="2596893"/>
    <lineage>
        <taxon>Bacteria</taxon>
        <taxon>Bacillati</taxon>
        <taxon>Actinomycetota</taxon>
        <taxon>Actinomycetes</taxon>
        <taxon>Pseudonocardiales</taxon>
        <taxon>Pseudonocardiaceae</taxon>
        <taxon>Amycolatopsis</taxon>
    </lineage>
</organism>
<dbReference type="PANTHER" id="PTHR33371">
    <property type="entry name" value="INTERMEMBRANE PHOSPHOLIPID TRANSPORT SYSTEM BINDING PROTEIN MLAD-RELATED"/>
    <property type="match status" value="1"/>
</dbReference>
<dbReference type="OrthoDB" id="4741753at2"/>
<dbReference type="Proteomes" id="UP000319769">
    <property type="component" value="Unassembled WGS sequence"/>
</dbReference>
<protein>
    <submittedName>
        <fullName evidence="4">MCE family protein</fullName>
    </submittedName>
</protein>